<dbReference type="RefSeq" id="WP_068716771.1">
    <property type="nucleotide sequence ID" value="NZ_LWDV01000008.1"/>
</dbReference>
<dbReference type="OrthoDB" id="163792at2"/>
<sequence>MEKPYVDSTPRYWSVFAKLNFALAVISVGISVYLLEVTLVTKGYFIISTLYMFTTTVVLSKTIRDEAEAKKIINKIEEAKTNKILKDYGDE</sequence>
<feature type="transmembrane region" description="Helical" evidence="1">
    <location>
        <begin position="12"/>
        <end position="35"/>
    </location>
</feature>
<keyword evidence="4" id="KW-1185">Reference proteome</keyword>
<dbReference type="Pfam" id="PF05360">
    <property type="entry name" value="YiaAB"/>
    <property type="match status" value="1"/>
</dbReference>
<dbReference type="EMBL" id="LWDV01000008">
    <property type="protein sequence ID" value="OCL27163.1"/>
    <property type="molecule type" value="Genomic_DNA"/>
</dbReference>
<comment type="caution">
    <text evidence="3">The sequence shown here is derived from an EMBL/GenBank/DDBJ whole genome shotgun (WGS) entry which is preliminary data.</text>
</comment>
<evidence type="ECO:0000256" key="1">
    <source>
        <dbReference type="SAM" id="Phobius"/>
    </source>
</evidence>
<proteinExistence type="predicted"/>
<keyword evidence="1" id="KW-0812">Transmembrane</keyword>
<feature type="transmembrane region" description="Helical" evidence="1">
    <location>
        <begin position="41"/>
        <end position="60"/>
    </location>
</feature>
<dbReference type="InterPro" id="IPR008024">
    <property type="entry name" value="YiaAB"/>
</dbReference>
<reference evidence="4" key="1">
    <citation type="submission" date="2016-07" db="EMBL/GenBank/DDBJ databases">
        <authorList>
            <person name="Florea S."/>
            <person name="Webb J.S."/>
            <person name="Jaromczyk J."/>
            <person name="Schardl C.L."/>
        </authorList>
    </citation>
    <scope>NUCLEOTIDE SEQUENCE [LARGE SCALE GENOMIC DNA]</scope>
    <source>
        <strain evidence="4">Z6</strain>
    </source>
</reference>
<keyword evidence="1" id="KW-1133">Transmembrane helix</keyword>
<name>A0A1C0AA80_9FIRM</name>
<accession>A0A1C0AA80</accession>
<gene>
    <name evidence="3" type="ORF">U472_06715</name>
</gene>
<feature type="domain" description="YiaAB two helix" evidence="2">
    <location>
        <begin position="13"/>
        <end position="65"/>
    </location>
</feature>
<evidence type="ECO:0000313" key="4">
    <source>
        <dbReference type="Proteomes" id="UP000093514"/>
    </source>
</evidence>
<dbReference type="AlphaFoldDB" id="A0A1C0AA80"/>
<evidence type="ECO:0000259" key="2">
    <source>
        <dbReference type="Pfam" id="PF05360"/>
    </source>
</evidence>
<protein>
    <recommendedName>
        <fullName evidence="2">YiaAB two helix domain-containing protein</fullName>
    </recommendedName>
</protein>
<keyword evidence="1" id="KW-0472">Membrane</keyword>
<reference evidence="3 4" key="2">
    <citation type="submission" date="2016-08" db="EMBL/GenBank/DDBJ databases">
        <title>Orenia metallireducens sp. nov. strain Z6, a Novel Metal-reducing Firmicute from the Deep Subsurface.</title>
        <authorList>
            <person name="Maxim B.I."/>
            <person name="Kenneth K."/>
            <person name="Flynn T.M."/>
            <person name="Oloughlin E.J."/>
            <person name="Locke R.A."/>
            <person name="Weber J.R."/>
            <person name="Egan S.M."/>
            <person name="Mackie R.I."/>
            <person name="Cann I.K."/>
        </authorList>
    </citation>
    <scope>NUCLEOTIDE SEQUENCE [LARGE SCALE GENOMIC DNA]</scope>
    <source>
        <strain evidence="3 4">Z6</strain>
    </source>
</reference>
<evidence type="ECO:0000313" key="3">
    <source>
        <dbReference type="EMBL" id="OCL27163.1"/>
    </source>
</evidence>
<organism evidence="3 4">
    <name type="scientific">Orenia metallireducens</name>
    <dbReference type="NCBI Taxonomy" id="1413210"/>
    <lineage>
        <taxon>Bacteria</taxon>
        <taxon>Bacillati</taxon>
        <taxon>Bacillota</taxon>
        <taxon>Clostridia</taxon>
        <taxon>Halanaerobiales</taxon>
        <taxon>Halobacteroidaceae</taxon>
        <taxon>Orenia</taxon>
    </lineage>
</organism>
<dbReference type="Proteomes" id="UP000093514">
    <property type="component" value="Unassembled WGS sequence"/>
</dbReference>